<accession>A0A5A7SDI9</accession>
<dbReference type="PROSITE" id="PS00061">
    <property type="entry name" value="ADH_SHORT"/>
    <property type="match status" value="1"/>
</dbReference>
<dbReference type="PRINTS" id="PR00080">
    <property type="entry name" value="SDRFAMILY"/>
</dbReference>
<sequence>MNVLGNNYPRIDLASATVLITGAGRGIGKATAAAFAATGARVALADVDRTAVDQAATEIGSAATAYTLDVRSRVSWDKVVADLGRVDVLVNNAGIMPIASFLEESDDVIDATMGINVLGLVHGMRAVVPAMIDRGFGHVVNVCSLAGKLPIPGLAIYNASKFGAVGLTQATRLEFAPHGVSVSGVLPSAVRTGLTSGLQLGHGMPTVDPEDIAAAILETCKSRRAEVPVPGYLSALDLGLAVTPERVLNLVRRAAGGDRALVGVDRGARAEYAQRVKEVSIEQ</sequence>
<reference evidence="4 5" key="1">
    <citation type="submission" date="2019-07" db="EMBL/GenBank/DDBJ databases">
        <title>Rhodococcus cavernicolus sp. nov., isolated from a cave.</title>
        <authorList>
            <person name="Lee S.D."/>
        </authorList>
    </citation>
    <scope>NUCLEOTIDE SEQUENCE [LARGE SCALE GENOMIC DNA]</scope>
    <source>
        <strain evidence="4 5">C1-24</strain>
    </source>
</reference>
<dbReference type="Proteomes" id="UP000322244">
    <property type="component" value="Unassembled WGS sequence"/>
</dbReference>
<evidence type="ECO:0000256" key="2">
    <source>
        <dbReference type="ARBA" id="ARBA00023002"/>
    </source>
</evidence>
<keyword evidence="5" id="KW-1185">Reference proteome</keyword>
<organism evidence="4 5">
    <name type="scientific">Antrihabitans cavernicola</name>
    <dbReference type="NCBI Taxonomy" id="2495913"/>
    <lineage>
        <taxon>Bacteria</taxon>
        <taxon>Bacillati</taxon>
        <taxon>Actinomycetota</taxon>
        <taxon>Actinomycetes</taxon>
        <taxon>Mycobacteriales</taxon>
        <taxon>Nocardiaceae</taxon>
        <taxon>Antrihabitans</taxon>
    </lineage>
</organism>
<dbReference type="Pfam" id="PF00106">
    <property type="entry name" value="adh_short"/>
    <property type="match status" value="1"/>
</dbReference>
<dbReference type="OrthoDB" id="9775296at2"/>
<dbReference type="InterPro" id="IPR002347">
    <property type="entry name" value="SDR_fam"/>
</dbReference>
<dbReference type="RefSeq" id="WP_149430708.1">
    <property type="nucleotide sequence ID" value="NZ_VLNY01000005.1"/>
</dbReference>
<dbReference type="NCBIfam" id="NF005878">
    <property type="entry name" value="PRK07825.1"/>
    <property type="match status" value="1"/>
</dbReference>
<evidence type="ECO:0000313" key="5">
    <source>
        <dbReference type="Proteomes" id="UP000322244"/>
    </source>
</evidence>
<dbReference type="PANTHER" id="PTHR24322">
    <property type="entry name" value="PKSB"/>
    <property type="match status" value="1"/>
</dbReference>
<dbReference type="Gene3D" id="3.40.50.720">
    <property type="entry name" value="NAD(P)-binding Rossmann-like Domain"/>
    <property type="match status" value="1"/>
</dbReference>
<evidence type="ECO:0000256" key="3">
    <source>
        <dbReference type="RuleBase" id="RU000363"/>
    </source>
</evidence>
<dbReference type="GO" id="GO:0016616">
    <property type="term" value="F:oxidoreductase activity, acting on the CH-OH group of donors, NAD or NADP as acceptor"/>
    <property type="evidence" value="ECO:0007669"/>
    <property type="project" value="TreeGrafter"/>
</dbReference>
<dbReference type="EMBL" id="VLNY01000005">
    <property type="protein sequence ID" value="KAA0022653.1"/>
    <property type="molecule type" value="Genomic_DNA"/>
</dbReference>
<gene>
    <name evidence="4" type="ORF">FOY51_13285</name>
</gene>
<evidence type="ECO:0000313" key="4">
    <source>
        <dbReference type="EMBL" id="KAA0022653.1"/>
    </source>
</evidence>
<dbReference type="InterPro" id="IPR036291">
    <property type="entry name" value="NAD(P)-bd_dom_sf"/>
</dbReference>
<dbReference type="PANTHER" id="PTHR24322:SF736">
    <property type="entry name" value="RETINOL DEHYDROGENASE 10"/>
    <property type="match status" value="1"/>
</dbReference>
<dbReference type="InterPro" id="IPR020904">
    <property type="entry name" value="Sc_DH/Rdtase_CS"/>
</dbReference>
<proteinExistence type="inferred from homology"/>
<comment type="similarity">
    <text evidence="1 3">Belongs to the short-chain dehydrogenases/reductases (SDR) family.</text>
</comment>
<dbReference type="SUPFAM" id="SSF51735">
    <property type="entry name" value="NAD(P)-binding Rossmann-fold domains"/>
    <property type="match status" value="1"/>
</dbReference>
<keyword evidence="2" id="KW-0560">Oxidoreductase</keyword>
<dbReference type="PRINTS" id="PR00081">
    <property type="entry name" value="GDHRDH"/>
</dbReference>
<protein>
    <submittedName>
        <fullName evidence="4">SDR family oxidoreductase</fullName>
    </submittedName>
</protein>
<name>A0A5A7SDI9_9NOCA</name>
<evidence type="ECO:0000256" key="1">
    <source>
        <dbReference type="ARBA" id="ARBA00006484"/>
    </source>
</evidence>
<comment type="caution">
    <text evidence="4">The sequence shown here is derived from an EMBL/GenBank/DDBJ whole genome shotgun (WGS) entry which is preliminary data.</text>
</comment>
<dbReference type="CDD" id="cd05233">
    <property type="entry name" value="SDR_c"/>
    <property type="match status" value="1"/>
</dbReference>
<dbReference type="AlphaFoldDB" id="A0A5A7SDI9"/>